<evidence type="ECO:0000256" key="1">
    <source>
        <dbReference type="ARBA" id="ARBA00012344"/>
    </source>
</evidence>
<evidence type="ECO:0000256" key="2">
    <source>
        <dbReference type="ARBA" id="ARBA00023239"/>
    </source>
</evidence>
<dbReference type="PANTHER" id="PTHR12192">
    <property type="entry name" value="CATION TRANSPORT PROTEIN CHAC-RELATED"/>
    <property type="match status" value="1"/>
</dbReference>
<organism evidence="3 4">
    <name type="scientific">Rubellimicrobium thermophilum DSM 16684</name>
    <dbReference type="NCBI Taxonomy" id="1123069"/>
    <lineage>
        <taxon>Bacteria</taxon>
        <taxon>Pseudomonadati</taxon>
        <taxon>Pseudomonadota</taxon>
        <taxon>Alphaproteobacteria</taxon>
        <taxon>Rhodobacterales</taxon>
        <taxon>Roseobacteraceae</taxon>
        <taxon>Rubellimicrobium</taxon>
    </lineage>
</organism>
<comment type="caution">
    <text evidence="3">The sequence shown here is derived from an EMBL/GenBank/DDBJ whole genome shotgun (WGS) entry which is preliminary data.</text>
</comment>
<dbReference type="OrthoDB" id="9795692at2"/>
<dbReference type="InterPro" id="IPR036568">
    <property type="entry name" value="GGCT-like_sf"/>
</dbReference>
<dbReference type="PANTHER" id="PTHR12192:SF2">
    <property type="entry name" value="GLUTATHIONE-SPECIFIC GAMMA-GLUTAMYLCYCLOTRANSFERASE 2"/>
    <property type="match status" value="1"/>
</dbReference>
<dbReference type="CDD" id="cd06661">
    <property type="entry name" value="GGCT_like"/>
    <property type="match status" value="1"/>
</dbReference>
<dbReference type="InterPro" id="IPR006840">
    <property type="entry name" value="ChaC"/>
</dbReference>
<gene>
    <name evidence="3" type="ORF">ruthe_01492</name>
</gene>
<evidence type="ECO:0000313" key="3">
    <source>
        <dbReference type="EMBL" id="EPX86674.1"/>
    </source>
</evidence>
<name>S9SK01_9RHOB</name>
<dbReference type="Gene3D" id="3.10.490.10">
    <property type="entry name" value="Gamma-glutamyl cyclotransferase-like"/>
    <property type="match status" value="1"/>
</dbReference>
<keyword evidence="2" id="KW-0456">Lyase</keyword>
<dbReference type="Pfam" id="PF04752">
    <property type="entry name" value="ChaC"/>
    <property type="match status" value="1"/>
</dbReference>
<evidence type="ECO:0000313" key="4">
    <source>
        <dbReference type="Proteomes" id="UP000015346"/>
    </source>
</evidence>
<sequence>MQERWVFAYGSLIWDPGFCPAERIRARAAGWRRAFCLWSIHWRGTPECPGLVLGLEEEPGAVCEGLALRLPEGEAEAVLATLRARELVSHAYEERLLPLRLENGREIEALAYVIRPGHPQHARLDPERQAAIIARAVGQRGPNCAYLEAAAEALAGMGIADPGIEALCRRVRALVSQDGESS</sequence>
<dbReference type="GO" id="GO:0006751">
    <property type="term" value="P:glutathione catabolic process"/>
    <property type="evidence" value="ECO:0007669"/>
    <property type="project" value="InterPro"/>
</dbReference>
<keyword evidence="4" id="KW-1185">Reference proteome</keyword>
<dbReference type="InterPro" id="IPR013024">
    <property type="entry name" value="GGCT-like"/>
</dbReference>
<accession>S9SK01</accession>
<reference evidence="3 4" key="1">
    <citation type="journal article" date="2013" name="Stand. Genomic Sci.">
        <title>Genome sequence of the reddish-pigmented Rubellimicrobium thermophilum type strain (DSM 16684(T)), a member of the Roseobacter clade.</title>
        <authorList>
            <person name="Fiebig A."/>
            <person name="Riedel T."/>
            <person name="Gronow S."/>
            <person name="Petersen J."/>
            <person name="Klenk H.P."/>
            <person name="Goker M."/>
        </authorList>
    </citation>
    <scope>NUCLEOTIDE SEQUENCE [LARGE SCALE GENOMIC DNA]</scope>
    <source>
        <strain evidence="3 4">DSM 16684</strain>
    </source>
</reference>
<dbReference type="AlphaFoldDB" id="S9SK01"/>
<dbReference type="RefSeq" id="WP_021097582.1">
    <property type="nucleotide sequence ID" value="NZ_KE557320.1"/>
</dbReference>
<dbReference type="STRING" id="1123069.ruthe_01492"/>
<dbReference type="GO" id="GO:0005737">
    <property type="term" value="C:cytoplasm"/>
    <property type="evidence" value="ECO:0007669"/>
    <property type="project" value="TreeGrafter"/>
</dbReference>
<dbReference type="GO" id="GO:0061928">
    <property type="term" value="F:glutathione specific gamma-glutamylcyclotransferase activity"/>
    <property type="evidence" value="ECO:0007669"/>
    <property type="project" value="UniProtKB-EC"/>
</dbReference>
<dbReference type="Proteomes" id="UP000015346">
    <property type="component" value="Unassembled WGS sequence"/>
</dbReference>
<proteinExistence type="predicted"/>
<dbReference type="HOGENOM" id="CLU_070703_1_1_5"/>
<dbReference type="PATRIC" id="fig|1123069.3.peg.1460"/>
<dbReference type="EC" id="4.3.2.7" evidence="1"/>
<protein>
    <recommendedName>
        <fullName evidence="1">glutathione-specific gamma-glutamylcyclotransferase</fullName>
        <ecNumber evidence="1">4.3.2.7</ecNumber>
    </recommendedName>
</protein>
<dbReference type="EMBL" id="AOLV01000010">
    <property type="protein sequence ID" value="EPX86674.1"/>
    <property type="molecule type" value="Genomic_DNA"/>
</dbReference>
<dbReference type="SUPFAM" id="SSF110857">
    <property type="entry name" value="Gamma-glutamyl cyclotransferase-like"/>
    <property type="match status" value="1"/>
</dbReference>